<dbReference type="SUPFAM" id="SSF48576">
    <property type="entry name" value="Terpenoid synthases"/>
    <property type="match status" value="1"/>
</dbReference>
<comment type="similarity">
    <text evidence="1">Belongs to the cytochrome P450 family.</text>
</comment>
<dbReference type="InterPro" id="IPR001128">
    <property type="entry name" value="Cyt_P450"/>
</dbReference>
<dbReference type="GO" id="GO:0010333">
    <property type="term" value="F:terpene synthase activity"/>
    <property type="evidence" value="ECO:0007669"/>
    <property type="project" value="InterPro"/>
</dbReference>
<dbReference type="PRINTS" id="PR00463">
    <property type="entry name" value="EP450I"/>
</dbReference>
<dbReference type="CDD" id="cd11072">
    <property type="entry name" value="CYP71-like"/>
    <property type="match status" value="1"/>
</dbReference>
<comment type="cofactor">
    <cofactor evidence="7">
        <name>heme</name>
        <dbReference type="ChEBI" id="CHEBI:30413"/>
    </cofactor>
</comment>
<dbReference type="Pfam" id="PF00067">
    <property type="entry name" value="p450"/>
    <property type="match status" value="1"/>
</dbReference>
<dbReference type="AlphaFoldDB" id="A0A4S8JGB4"/>
<keyword evidence="10" id="KW-1185">Reference proteome</keyword>
<protein>
    <recommendedName>
        <fullName evidence="8">Terpene synthase metal-binding domain-containing protein</fullName>
    </recommendedName>
</protein>
<dbReference type="InterPro" id="IPR052306">
    <property type="entry name" value="CYP450_71D"/>
</dbReference>
<evidence type="ECO:0000313" key="9">
    <source>
        <dbReference type="EMBL" id="THU60012.1"/>
    </source>
</evidence>
<dbReference type="GO" id="GO:0020037">
    <property type="term" value="F:heme binding"/>
    <property type="evidence" value="ECO:0007669"/>
    <property type="project" value="InterPro"/>
</dbReference>
<dbReference type="GO" id="GO:0005506">
    <property type="term" value="F:iron ion binding"/>
    <property type="evidence" value="ECO:0007669"/>
    <property type="project" value="InterPro"/>
</dbReference>
<dbReference type="Gene3D" id="1.10.630.10">
    <property type="entry name" value="Cytochrome P450"/>
    <property type="match status" value="1"/>
</dbReference>
<dbReference type="InterPro" id="IPR036396">
    <property type="entry name" value="Cyt_P450_sf"/>
</dbReference>
<proteinExistence type="inferred from homology"/>
<dbReference type="GO" id="GO:0000287">
    <property type="term" value="F:magnesium ion binding"/>
    <property type="evidence" value="ECO:0007669"/>
    <property type="project" value="InterPro"/>
</dbReference>
<evidence type="ECO:0000256" key="4">
    <source>
        <dbReference type="ARBA" id="ARBA00023002"/>
    </source>
</evidence>
<dbReference type="SUPFAM" id="SSF48264">
    <property type="entry name" value="Cytochrome P450"/>
    <property type="match status" value="1"/>
</dbReference>
<dbReference type="GO" id="GO:0016705">
    <property type="term" value="F:oxidoreductase activity, acting on paired donors, with incorporation or reduction of molecular oxygen"/>
    <property type="evidence" value="ECO:0007669"/>
    <property type="project" value="InterPro"/>
</dbReference>
<organism evidence="9 10">
    <name type="scientific">Musa balbisiana</name>
    <name type="common">Banana</name>
    <dbReference type="NCBI Taxonomy" id="52838"/>
    <lineage>
        <taxon>Eukaryota</taxon>
        <taxon>Viridiplantae</taxon>
        <taxon>Streptophyta</taxon>
        <taxon>Embryophyta</taxon>
        <taxon>Tracheophyta</taxon>
        <taxon>Spermatophyta</taxon>
        <taxon>Magnoliopsida</taxon>
        <taxon>Liliopsida</taxon>
        <taxon>Zingiberales</taxon>
        <taxon>Musaceae</taxon>
        <taxon>Musa</taxon>
    </lineage>
</organism>
<evidence type="ECO:0000259" key="8">
    <source>
        <dbReference type="Pfam" id="PF03936"/>
    </source>
</evidence>
<evidence type="ECO:0000256" key="2">
    <source>
        <dbReference type="ARBA" id="ARBA00022617"/>
    </source>
</evidence>
<feature type="domain" description="Terpene synthase metal-binding" evidence="8">
    <location>
        <begin position="491"/>
        <end position="659"/>
    </location>
</feature>
<evidence type="ECO:0000256" key="3">
    <source>
        <dbReference type="ARBA" id="ARBA00022723"/>
    </source>
</evidence>
<dbReference type="Proteomes" id="UP000317650">
    <property type="component" value="Chromosome 7"/>
</dbReference>
<feature type="binding site" description="axial binding residue" evidence="7">
    <location>
        <position position="395"/>
    </location>
    <ligand>
        <name>heme</name>
        <dbReference type="ChEBI" id="CHEBI:30413"/>
    </ligand>
    <ligandPart>
        <name>Fe</name>
        <dbReference type="ChEBI" id="CHEBI:18248"/>
    </ligandPart>
</feature>
<name>A0A4S8JGB4_MUSBA</name>
<dbReference type="Gene3D" id="1.10.600.10">
    <property type="entry name" value="Farnesyl Diphosphate Synthase"/>
    <property type="match status" value="1"/>
</dbReference>
<dbReference type="STRING" id="52838.A0A4S8JGB4"/>
<evidence type="ECO:0000313" key="10">
    <source>
        <dbReference type="Proteomes" id="UP000317650"/>
    </source>
</evidence>
<dbReference type="PROSITE" id="PS00086">
    <property type="entry name" value="CYTOCHROME_P450"/>
    <property type="match status" value="1"/>
</dbReference>
<reference evidence="9 10" key="1">
    <citation type="journal article" date="2019" name="Nat. Plants">
        <title>Genome sequencing of Musa balbisiana reveals subgenome evolution and function divergence in polyploid bananas.</title>
        <authorList>
            <person name="Yao X."/>
        </authorList>
    </citation>
    <scope>NUCLEOTIDE SEQUENCE [LARGE SCALE GENOMIC DNA]</scope>
    <source>
        <strain evidence="10">cv. DH-PKW</strain>
        <tissue evidence="9">Leaves</tissue>
    </source>
</reference>
<keyword evidence="6" id="KW-0503">Monooxygenase</keyword>
<evidence type="ECO:0000256" key="7">
    <source>
        <dbReference type="PIRSR" id="PIRSR602401-1"/>
    </source>
</evidence>
<dbReference type="GO" id="GO:0004497">
    <property type="term" value="F:monooxygenase activity"/>
    <property type="evidence" value="ECO:0007669"/>
    <property type="project" value="UniProtKB-KW"/>
</dbReference>
<dbReference type="PANTHER" id="PTHR47953">
    <property type="entry name" value="OS08G0105600 PROTEIN"/>
    <property type="match status" value="1"/>
</dbReference>
<dbReference type="EMBL" id="PYDT01000005">
    <property type="protein sequence ID" value="THU60012.1"/>
    <property type="molecule type" value="Genomic_DNA"/>
</dbReference>
<accession>A0A4S8JGB4</accession>
<dbReference type="InterPro" id="IPR002401">
    <property type="entry name" value="Cyt_P450_E_grp-I"/>
</dbReference>
<keyword evidence="2 7" id="KW-0349">Heme</keyword>
<evidence type="ECO:0000256" key="1">
    <source>
        <dbReference type="ARBA" id="ARBA00010617"/>
    </source>
</evidence>
<evidence type="ECO:0000256" key="6">
    <source>
        <dbReference type="ARBA" id="ARBA00023033"/>
    </source>
</evidence>
<comment type="caution">
    <text evidence="9">The sequence shown here is derived from an EMBL/GenBank/DDBJ whole genome shotgun (WGS) entry which is preliminary data.</text>
</comment>
<dbReference type="InterPro" id="IPR017972">
    <property type="entry name" value="Cyt_P450_CS"/>
</dbReference>
<dbReference type="InterPro" id="IPR008949">
    <property type="entry name" value="Isoprenoid_synthase_dom_sf"/>
</dbReference>
<sequence>MHHLAGQIPFRAFCHLSLTYGPLMLVRIGQVDFAVASSREAAQEILKNQDPNFAARPELVVGDIAFYGCSDVIFSPYGPYWKQLRYICFMELLRTKRIRSSAYIKEEETLYLIRDISTATQPINLRQKLLRMSNAAISRAAIGSRSKHQETFILVAREVIDVLGGFYAADMFPSLKILDVLSGAKFKLQRIRRRLDKILDDIVKEHEVKAKMNKGREVAEVEEDIVDALLRLKDESELEVPITMDGIKAVILDMLLGGTENSSAVIEWAMSELMRNPKIMEKAQKEVMEELKGKNRIQETDIEELNYLKSIVKETLRLHPPVSLIARMCRKTCEVLGHEIEAGTRVLVNSWAINRDPEYWEEAESFMPERFEGKSVDFKGGNFEYLPFGAGRRICPGTEFGLATVHLSLAQLLLYFDWKLPDGRKPEELDMSETYGITVTRKTELKLLATPRIPIPCPNITCVSCQAAVPDNFQVVELIIHHREGNKHSHMWDAKVVHQLPEYMKDYYLKLIHTFEEFEDLLASDEKYHITYLKEAMKDLSKAYFEESKWRDQHYVPTLEEHLHVSLISSGLLMLECASFIGMGEIATKETFEWITSFPKIVQAYAIIGRIMNDITLHELEQTRAHVASTVQCYMKEYGTNVQVACKKLQDLVEDAWKDINEECLNPTVFPTALLERAVNFSRMMENIYKQVDGYTNSSAKMKYYISLLLVHPIPI</sequence>
<dbReference type="InterPro" id="IPR005630">
    <property type="entry name" value="Terpene_synthase_metal-bd"/>
</dbReference>
<dbReference type="PRINTS" id="PR00385">
    <property type="entry name" value="P450"/>
</dbReference>
<keyword evidence="4" id="KW-0560">Oxidoreductase</keyword>
<dbReference type="Pfam" id="PF03936">
    <property type="entry name" value="Terpene_synth_C"/>
    <property type="match status" value="1"/>
</dbReference>
<keyword evidence="5 7" id="KW-0408">Iron</keyword>
<dbReference type="PANTHER" id="PTHR47953:SF5">
    <property type="entry name" value="CYTOCHROME P450 71AV8-LIKE"/>
    <property type="match status" value="1"/>
</dbReference>
<keyword evidence="3 7" id="KW-0479">Metal-binding</keyword>
<gene>
    <name evidence="9" type="ORF">C4D60_Mb07t08150</name>
</gene>
<dbReference type="FunFam" id="1.10.630.10:FF:000043">
    <property type="entry name" value="Cytochrome P450 99A2"/>
    <property type="match status" value="1"/>
</dbReference>
<evidence type="ECO:0000256" key="5">
    <source>
        <dbReference type="ARBA" id="ARBA00023004"/>
    </source>
</evidence>